<dbReference type="Proteomes" id="UP000266385">
    <property type="component" value="Unassembled WGS sequence"/>
</dbReference>
<dbReference type="OrthoDB" id="5290752at2"/>
<dbReference type="InterPro" id="IPR015943">
    <property type="entry name" value="WD40/YVTN_repeat-like_dom_sf"/>
</dbReference>
<feature type="domain" description="Pyrrolo-quinoline quinone repeat" evidence="2">
    <location>
        <begin position="130"/>
        <end position="367"/>
    </location>
</feature>
<dbReference type="PANTHER" id="PTHR34512">
    <property type="entry name" value="CELL SURFACE PROTEIN"/>
    <property type="match status" value="1"/>
</dbReference>
<dbReference type="PROSITE" id="PS51257">
    <property type="entry name" value="PROKAR_LIPOPROTEIN"/>
    <property type="match status" value="1"/>
</dbReference>
<dbReference type="Pfam" id="PF13360">
    <property type="entry name" value="PQQ_2"/>
    <property type="match status" value="1"/>
</dbReference>
<sequence length="448" mass="47030">MNKTQYARLAIGGILVLALGGCSVFGNRKAEKERLSAEEKAGRIEMVLGDEVIEASADLSGAEITLPAAQPLDSWPQAGAGPSKTAGHVAAAQALQIAWSVDAGRGSTRKSALTTPPVASNSAIFVIDSRQTVRAFDLDTGDRLWTRELDSGNRRDDIGVGSGLALSGDTLIVASGFGFVSALSASNGSEIWRTDMEAPMTGSPTIKDGRAYVSSNNNEVFALDVKSGRILWSDQAIAESARVLGSPSSAAVEDIVITPYSSGEIIAYLAANGRRLWTEALSRPGRFTPISSINDIASRPVIGGGLVFAANQSGVMAAIDGRTGNRVWVQPVGSTSAPALAGNYIFISGTDGRVAAIQANSGEVYWVTQLRQYEKQKKKKGRIAYAGPIVASNQVIVVNSLGGLIALSPQTGERIGSLELKDPVYLEPISVGDKIFVLTDDARLIAIR</sequence>
<keyword evidence="1" id="KW-0472">Membrane</keyword>
<evidence type="ECO:0000313" key="3">
    <source>
        <dbReference type="EMBL" id="RIJ27860.1"/>
    </source>
</evidence>
<dbReference type="EMBL" id="QWFX01000013">
    <property type="protein sequence ID" value="RIJ27860.1"/>
    <property type="molecule type" value="Genomic_DNA"/>
</dbReference>
<dbReference type="PANTHER" id="PTHR34512:SF30">
    <property type="entry name" value="OUTER MEMBRANE PROTEIN ASSEMBLY FACTOR BAMB"/>
    <property type="match status" value="1"/>
</dbReference>
<comment type="caution">
    <text evidence="3">The sequence shown here is derived from an EMBL/GenBank/DDBJ whole genome shotgun (WGS) entry which is preliminary data.</text>
</comment>
<dbReference type="InterPro" id="IPR011047">
    <property type="entry name" value="Quinoprotein_ADH-like_sf"/>
</dbReference>
<accession>A0A399R8V6</accession>
<evidence type="ECO:0000256" key="1">
    <source>
        <dbReference type="SAM" id="Phobius"/>
    </source>
</evidence>
<evidence type="ECO:0000259" key="2">
    <source>
        <dbReference type="Pfam" id="PF13360"/>
    </source>
</evidence>
<feature type="transmembrane region" description="Helical" evidence="1">
    <location>
        <begin position="6"/>
        <end position="26"/>
    </location>
</feature>
<keyword evidence="1" id="KW-0812">Transmembrane</keyword>
<gene>
    <name evidence="3" type="ORF">D1223_10565</name>
</gene>
<reference evidence="3 4" key="1">
    <citation type="submission" date="2018-08" db="EMBL/GenBank/DDBJ databases">
        <title>Henriciella mobilis sp. nov., isolated from seawater.</title>
        <authorList>
            <person name="Cheng H."/>
            <person name="Wu Y.-H."/>
            <person name="Xu X.-W."/>
            <person name="Guo L.-L."/>
        </authorList>
    </citation>
    <scope>NUCLEOTIDE SEQUENCE [LARGE SCALE GENOMIC DNA]</scope>
    <source>
        <strain evidence="3 4">JN25</strain>
    </source>
</reference>
<keyword evidence="4" id="KW-1185">Reference proteome</keyword>
<dbReference type="SUPFAM" id="SSF50998">
    <property type="entry name" value="Quinoprotein alcohol dehydrogenase-like"/>
    <property type="match status" value="2"/>
</dbReference>
<dbReference type="InterPro" id="IPR002372">
    <property type="entry name" value="PQQ_rpt_dom"/>
</dbReference>
<dbReference type="AlphaFoldDB" id="A0A399R8V6"/>
<dbReference type="InterPro" id="IPR018391">
    <property type="entry name" value="PQQ_b-propeller_rpt"/>
</dbReference>
<proteinExistence type="predicted"/>
<evidence type="ECO:0000313" key="4">
    <source>
        <dbReference type="Proteomes" id="UP000266385"/>
    </source>
</evidence>
<dbReference type="Gene3D" id="2.130.10.10">
    <property type="entry name" value="YVTN repeat-like/Quinoprotein amine dehydrogenase"/>
    <property type="match status" value="1"/>
</dbReference>
<name>A0A399R8V6_9PROT</name>
<protein>
    <recommendedName>
        <fullName evidence="2">Pyrrolo-quinoline quinone repeat domain-containing protein</fullName>
    </recommendedName>
</protein>
<dbReference type="RefSeq" id="WP_119376399.1">
    <property type="nucleotide sequence ID" value="NZ_QWFX01000013.1"/>
</dbReference>
<organism evidence="3 4">
    <name type="scientific">Henriciella mobilis</name>
    <dbReference type="NCBI Taxonomy" id="2305467"/>
    <lineage>
        <taxon>Bacteria</taxon>
        <taxon>Pseudomonadati</taxon>
        <taxon>Pseudomonadota</taxon>
        <taxon>Alphaproteobacteria</taxon>
        <taxon>Hyphomonadales</taxon>
        <taxon>Hyphomonadaceae</taxon>
        <taxon>Henriciella</taxon>
    </lineage>
</organism>
<keyword evidence="1" id="KW-1133">Transmembrane helix</keyword>
<dbReference type="SMART" id="SM00564">
    <property type="entry name" value="PQQ"/>
    <property type="match status" value="7"/>
</dbReference>